<feature type="transmembrane region" description="Helical" evidence="1">
    <location>
        <begin position="64"/>
        <end position="89"/>
    </location>
</feature>
<keyword evidence="1" id="KW-0472">Membrane</keyword>
<evidence type="ECO:0000256" key="1">
    <source>
        <dbReference type="SAM" id="Phobius"/>
    </source>
</evidence>
<organism evidence="2">
    <name type="scientific">marine sediment metagenome</name>
    <dbReference type="NCBI Taxonomy" id="412755"/>
    <lineage>
        <taxon>unclassified sequences</taxon>
        <taxon>metagenomes</taxon>
        <taxon>ecological metagenomes</taxon>
    </lineage>
</organism>
<dbReference type="EMBL" id="BARS01007860">
    <property type="protein sequence ID" value="GAF70319.1"/>
    <property type="molecule type" value="Genomic_DNA"/>
</dbReference>
<proteinExistence type="predicted"/>
<comment type="caution">
    <text evidence="2">The sequence shown here is derived from an EMBL/GenBank/DDBJ whole genome shotgun (WGS) entry which is preliminary data.</text>
</comment>
<keyword evidence="1" id="KW-0812">Transmembrane</keyword>
<dbReference type="AlphaFoldDB" id="X0RNB9"/>
<evidence type="ECO:0008006" key="3">
    <source>
        <dbReference type="Google" id="ProtNLM"/>
    </source>
</evidence>
<reference evidence="2" key="1">
    <citation type="journal article" date="2014" name="Front. Microbiol.">
        <title>High frequency of phylogenetically diverse reductive dehalogenase-homologous genes in deep subseafloor sedimentary metagenomes.</title>
        <authorList>
            <person name="Kawai M."/>
            <person name="Futagami T."/>
            <person name="Toyoda A."/>
            <person name="Takaki Y."/>
            <person name="Nishi S."/>
            <person name="Hori S."/>
            <person name="Arai W."/>
            <person name="Tsubouchi T."/>
            <person name="Morono Y."/>
            <person name="Uchiyama I."/>
            <person name="Ito T."/>
            <person name="Fujiyama A."/>
            <person name="Inagaki F."/>
            <person name="Takami H."/>
        </authorList>
    </citation>
    <scope>NUCLEOTIDE SEQUENCE</scope>
    <source>
        <strain evidence="2">Expedition CK06-06</strain>
    </source>
</reference>
<keyword evidence="1" id="KW-1133">Transmembrane helix</keyword>
<gene>
    <name evidence="2" type="ORF">S01H1_15067</name>
</gene>
<name>X0RNB9_9ZZZZ</name>
<evidence type="ECO:0000313" key="2">
    <source>
        <dbReference type="EMBL" id="GAF70319.1"/>
    </source>
</evidence>
<protein>
    <recommendedName>
        <fullName evidence="3">Major facilitator superfamily (MFS) profile domain-containing protein</fullName>
    </recommendedName>
</protein>
<dbReference type="Pfam" id="PF13347">
    <property type="entry name" value="MFS_2"/>
    <property type="match status" value="1"/>
</dbReference>
<sequence length="108" mass="11810">FSEVLDELMTKTGRRDSGIFVGINTFFGRFSIILFSGITAIIHFTTGYVAGGLPDGTQPPSAQLGIRILISVIPVIGLTIAIILFAYFYDIKGDKKIMIEQKKIELGL</sequence>
<feature type="non-terminal residue" evidence="2">
    <location>
        <position position="1"/>
    </location>
</feature>
<feature type="transmembrane region" description="Helical" evidence="1">
    <location>
        <begin position="19"/>
        <end position="44"/>
    </location>
</feature>
<accession>X0RNB9</accession>